<evidence type="ECO:0000313" key="9">
    <source>
        <dbReference type="Proteomes" id="UP000198953"/>
    </source>
</evidence>
<dbReference type="InterPro" id="IPR015882">
    <property type="entry name" value="HEX_bac_N"/>
</dbReference>
<dbReference type="Pfam" id="PF22633">
    <property type="entry name" value="F5_F8_type_C_2"/>
    <property type="match status" value="1"/>
</dbReference>
<evidence type="ECO:0000256" key="3">
    <source>
        <dbReference type="ARBA" id="ARBA00023295"/>
    </source>
</evidence>
<dbReference type="PROSITE" id="PS50022">
    <property type="entry name" value="FA58C_3"/>
    <property type="match status" value="2"/>
</dbReference>
<evidence type="ECO:0000259" key="7">
    <source>
        <dbReference type="PROSITE" id="PS50022"/>
    </source>
</evidence>
<evidence type="ECO:0000256" key="2">
    <source>
        <dbReference type="ARBA" id="ARBA00022801"/>
    </source>
</evidence>
<dbReference type="Pfam" id="PF00754">
    <property type="entry name" value="F5_F8_type_C"/>
    <property type="match status" value="1"/>
</dbReference>
<reference evidence="8 9" key="1">
    <citation type="submission" date="2016-10" db="EMBL/GenBank/DDBJ databases">
        <authorList>
            <person name="de Groot N.N."/>
        </authorList>
    </citation>
    <scope>NUCLEOTIDE SEQUENCE [LARGE SCALE GENOMIC DNA]</scope>
    <source>
        <strain evidence="8 9">DSM 43357</strain>
    </source>
</reference>
<dbReference type="PANTHER" id="PTHR43678">
    <property type="entry name" value="PUTATIVE (AFU_ORTHOLOGUE AFUA_2G00640)-RELATED"/>
    <property type="match status" value="1"/>
</dbReference>
<evidence type="ECO:0000256" key="4">
    <source>
        <dbReference type="PIRSR" id="PIRSR625705-1"/>
    </source>
</evidence>
<accession>A0A1H7JPX8</accession>
<organism evidence="8 9">
    <name type="scientific">Nonomuraea pusilla</name>
    <dbReference type="NCBI Taxonomy" id="46177"/>
    <lineage>
        <taxon>Bacteria</taxon>
        <taxon>Bacillati</taxon>
        <taxon>Actinomycetota</taxon>
        <taxon>Actinomycetes</taxon>
        <taxon>Streptosporangiales</taxon>
        <taxon>Streptosporangiaceae</taxon>
        <taxon>Nonomuraea</taxon>
    </lineage>
</organism>
<dbReference type="InterPro" id="IPR052764">
    <property type="entry name" value="GH20_Enzymes"/>
</dbReference>
<keyword evidence="3" id="KW-0326">Glycosidase</keyword>
<dbReference type="RefSeq" id="WP_091098811.1">
    <property type="nucleotide sequence ID" value="NZ_FOBF01000002.1"/>
</dbReference>
<keyword evidence="2 8" id="KW-0378">Hydrolase</keyword>
<dbReference type="EMBL" id="FOBF01000002">
    <property type="protein sequence ID" value="SEK76376.1"/>
    <property type="molecule type" value="Genomic_DNA"/>
</dbReference>
<evidence type="ECO:0000256" key="1">
    <source>
        <dbReference type="ARBA" id="ARBA00006285"/>
    </source>
</evidence>
<feature type="signal peptide" evidence="6">
    <location>
        <begin position="1"/>
        <end position="30"/>
    </location>
</feature>
<dbReference type="PRINTS" id="PR00738">
    <property type="entry name" value="GLHYDRLASE20"/>
</dbReference>
<dbReference type="InterPro" id="IPR015883">
    <property type="entry name" value="Glyco_hydro_20_cat"/>
</dbReference>
<dbReference type="GO" id="GO:0005975">
    <property type="term" value="P:carbohydrate metabolic process"/>
    <property type="evidence" value="ECO:0007669"/>
    <property type="project" value="InterPro"/>
</dbReference>
<gene>
    <name evidence="8" type="ORF">SAMN05660976_01190</name>
</gene>
<dbReference type="SUPFAM" id="SSF55545">
    <property type="entry name" value="beta-N-acetylhexosaminidase-like domain"/>
    <property type="match status" value="1"/>
</dbReference>
<dbReference type="PANTHER" id="PTHR43678:SF1">
    <property type="entry name" value="BETA-N-ACETYLHEXOSAMINIDASE"/>
    <property type="match status" value="1"/>
</dbReference>
<feature type="domain" description="F5/8 type C" evidence="7">
    <location>
        <begin position="505"/>
        <end position="653"/>
    </location>
</feature>
<dbReference type="Proteomes" id="UP000198953">
    <property type="component" value="Unassembled WGS sequence"/>
</dbReference>
<feature type="active site" description="Proton donor" evidence="4">
    <location>
        <position position="337"/>
    </location>
</feature>
<dbReference type="InterPro" id="IPR000421">
    <property type="entry name" value="FA58C"/>
</dbReference>
<feature type="domain" description="F5/8 type C" evidence="7">
    <location>
        <begin position="679"/>
        <end position="783"/>
    </location>
</feature>
<dbReference type="InterPro" id="IPR008979">
    <property type="entry name" value="Galactose-bd-like_sf"/>
</dbReference>
<dbReference type="InterPro" id="IPR017853">
    <property type="entry name" value="GH"/>
</dbReference>
<dbReference type="SUPFAM" id="SSF51445">
    <property type="entry name" value="(Trans)glycosidases"/>
    <property type="match status" value="1"/>
</dbReference>
<dbReference type="Pfam" id="PF00728">
    <property type="entry name" value="Glyco_hydro_20"/>
    <property type="match status" value="1"/>
</dbReference>
<evidence type="ECO:0000256" key="6">
    <source>
        <dbReference type="SAM" id="SignalP"/>
    </source>
</evidence>
<dbReference type="CDD" id="cd06564">
    <property type="entry name" value="GH20_DspB_LnbB-like"/>
    <property type="match status" value="1"/>
</dbReference>
<dbReference type="AlphaFoldDB" id="A0A1H7JPX8"/>
<feature type="region of interest" description="Disordered" evidence="5">
    <location>
        <begin position="662"/>
        <end position="684"/>
    </location>
</feature>
<keyword evidence="6" id="KW-0732">Signal</keyword>
<dbReference type="Pfam" id="PF02838">
    <property type="entry name" value="Glyco_hydro_20b"/>
    <property type="match status" value="1"/>
</dbReference>
<name>A0A1H7JPX8_9ACTN</name>
<keyword evidence="9" id="KW-1185">Reference proteome</keyword>
<dbReference type="OrthoDB" id="9763537at2"/>
<evidence type="ECO:0000313" key="8">
    <source>
        <dbReference type="EMBL" id="SEK76376.1"/>
    </source>
</evidence>
<dbReference type="Gene3D" id="3.20.20.80">
    <property type="entry name" value="Glycosidases"/>
    <property type="match status" value="1"/>
</dbReference>
<dbReference type="SUPFAM" id="SSF49785">
    <property type="entry name" value="Galactose-binding domain-like"/>
    <property type="match status" value="2"/>
</dbReference>
<dbReference type="STRING" id="46177.SAMN05660976_01190"/>
<dbReference type="Gene3D" id="2.60.120.260">
    <property type="entry name" value="Galactose-binding domain-like"/>
    <property type="match status" value="2"/>
</dbReference>
<dbReference type="GO" id="GO:0004563">
    <property type="term" value="F:beta-N-acetylhexosaminidase activity"/>
    <property type="evidence" value="ECO:0007669"/>
    <property type="project" value="InterPro"/>
</dbReference>
<dbReference type="InterPro" id="IPR025705">
    <property type="entry name" value="Beta_hexosaminidase_sua/sub"/>
</dbReference>
<sequence>MKRHAPRFLGGIALALALSTPLLVVQSAKATPLGGNSSVNARPDVVPALQQWEGGTGSFELREHSRIVLAKKQVKELDDQGTRLSAEIEQVTGRKLDVSPRTPQDGDIVLSIDPALAGPGGARFAEEGYTLTVTDHNVTIAAPTATGVYYGTRSLLQILLLDDGRDSLPVGRAVDWPNYKVRGFMLDVGRRFFTADYIRDYLRLMGWFKLNQLQLHLNDNGFKGNKPSWSQVQAGFRLKTDNPELAGLASADGAYDRADWDSFEDTAAANGVTIIPEIDAPAHSLAFIRFRPSLGLNNGESDHLDLSKPETTAFMKSVFDEFVPWFRSPDVHFGADEYTVDKPRYKTYFNEMAAHIRALGKHPRAWGSLSIMAANTDGYDRDVTMNSWNNGWYGPQAIKRDGYSFINTNDALLYIVPFAGYYHGRGLDGKYLYDQWEPHVFPGGQSVAPGDPRLLGAMSAVWNDLTEATYTELDVHGLVEPTFGVLAQKMWSGATSGVPYSAFLGTVRKLGVGPGLTKVSTTLTASASGEVSLGKQATASAGEAAAAFDGARTTKWASGPGDKAWLQVDLGKPFAISEVELDWAPEYGRDYDILVSRDGENWSTVARRTGREAAGADTLAFEPVTARHVRLVGTQAGRRHDGYALWSMRVLEVPDLALHRPTTASSSEVPSLAPENATDGDPRTRWASAYRDGEWIQVDLGSPQTVQRVLLDWETASGRDYDIQVSDDAASWKTVLSVRDRPEGARVDELTFAPVTARYVRMQGVKRTSSFGYSLHSFEIRSLSPQPDPA</sequence>
<proteinExistence type="inferred from homology"/>
<comment type="similarity">
    <text evidence="1">Belongs to the glycosyl hydrolase 20 family.</text>
</comment>
<protein>
    <submittedName>
        <fullName evidence="8">Glycosyl hydrolase family 20, domain 2</fullName>
    </submittedName>
</protein>
<feature type="chain" id="PRO_5011610942" evidence="6">
    <location>
        <begin position="31"/>
        <end position="790"/>
    </location>
</feature>
<dbReference type="Gene3D" id="3.30.379.10">
    <property type="entry name" value="Chitobiase/beta-hexosaminidase domain 2-like"/>
    <property type="match status" value="1"/>
</dbReference>
<dbReference type="InterPro" id="IPR029018">
    <property type="entry name" value="Hex-like_dom2"/>
</dbReference>
<evidence type="ECO:0000256" key="5">
    <source>
        <dbReference type="SAM" id="MobiDB-lite"/>
    </source>
</evidence>